<dbReference type="Gene3D" id="3.60.15.10">
    <property type="entry name" value="Ribonuclease Z/Hydroxyacylglutathione hydrolase-like"/>
    <property type="match status" value="1"/>
</dbReference>
<comment type="caution">
    <text evidence="5">The sequence shown here is derived from an EMBL/GenBank/DDBJ whole genome shotgun (WGS) entry which is preliminary data.</text>
</comment>
<gene>
    <name evidence="5" type="ORF">BC351_21930</name>
</gene>
<evidence type="ECO:0000313" key="5">
    <source>
        <dbReference type="EMBL" id="OPH58995.1"/>
    </source>
</evidence>
<evidence type="ECO:0000313" key="6">
    <source>
        <dbReference type="Proteomes" id="UP000190626"/>
    </source>
</evidence>
<dbReference type="Pfam" id="PF00753">
    <property type="entry name" value="Lactamase_B"/>
    <property type="match status" value="1"/>
</dbReference>
<reference evidence="6" key="1">
    <citation type="submission" date="2016-07" db="EMBL/GenBank/DDBJ databases">
        <authorList>
            <person name="Florea S."/>
            <person name="Webb J.S."/>
            <person name="Jaromczyk J."/>
            <person name="Schardl C.L."/>
        </authorList>
    </citation>
    <scope>NUCLEOTIDE SEQUENCE [LARGE SCALE GENOMIC DNA]</scope>
    <source>
        <strain evidence="6">CY1</strain>
    </source>
</reference>
<name>A0A1V4HNS7_9BACL</name>
<evidence type="ECO:0000259" key="4">
    <source>
        <dbReference type="Pfam" id="PF00753"/>
    </source>
</evidence>
<dbReference type="InterPro" id="IPR036866">
    <property type="entry name" value="RibonucZ/Hydroxyglut_hydro"/>
</dbReference>
<comment type="catalytic activity">
    <reaction evidence="3">
        <text>3',5'-cyclic UMP + H2O = UMP + H(+)</text>
        <dbReference type="Rhea" id="RHEA:70575"/>
        <dbReference type="ChEBI" id="CHEBI:15377"/>
        <dbReference type="ChEBI" id="CHEBI:15378"/>
        <dbReference type="ChEBI" id="CHEBI:57865"/>
        <dbReference type="ChEBI" id="CHEBI:184387"/>
    </reaction>
    <physiologicalReaction direction="left-to-right" evidence="3">
        <dbReference type="Rhea" id="RHEA:70576"/>
    </physiologicalReaction>
</comment>
<dbReference type="PANTHER" id="PTHR30619:SF1">
    <property type="entry name" value="RECOMBINATION PROTEIN 2"/>
    <property type="match status" value="1"/>
</dbReference>
<comment type="catalytic activity">
    <reaction evidence="1">
        <text>3',5'-cyclic CMP + H2O = CMP + H(+)</text>
        <dbReference type="Rhea" id="RHEA:72675"/>
        <dbReference type="ChEBI" id="CHEBI:15377"/>
        <dbReference type="ChEBI" id="CHEBI:15378"/>
        <dbReference type="ChEBI" id="CHEBI:58003"/>
        <dbReference type="ChEBI" id="CHEBI:60377"/>
    </reaction>
    <physiologicalReaction direction="left-to-right" evidence="1">
        <dbReference type="Rhea" id="RHEA:72676"/>
    </physiologicalReaction>
</comment>
<dbReference type="InterPro" id="IPR052159">
    <property type="entry name" value="Competence_DNA_uptake"/>
</dbReference>
<comment type="function">
    <text evidence="2">Counteracts the endogenous Pycsar antiviral defense system. Phosphodiesterase that enables metal-dependent hydrolysis of host cyclic nucleotide Pycsar defense signals such as cCMP and cUMP.</text>
</comment>
<organism evidence="5 6">
    <name type="scientific">Paenibacillus ferrarius</name>
    <dbReference type="NCBI Taxonomy" id="1469647"/>
    <lineage>
        <taxon>Bacteria</taxon>
        <taxon>Bacillati</taxon>
        <taxon>Bacillota</taxon>
        <taxon>Bacilli</taxon>
        <taxon>Bacillales</taxon>
        <taxon>Paenibacillaceae</taxon>
        <taxon>Paenibacillus</taxon>
    </lineage>
</organism>
<dbReference type="Proteomes" id="UP000190626">
    <property type="component" value="Unassembled WGS sequence"/>
</dbReference>
<dbReference type="PANTHER" id="PTHR30619">
    <property type="entry name" value="DNA INTERNALIZATION/COMPETENCE PROTEIN COMEC/REC2"/>
    <property type="match status" value="1"/>
</dbReference>
<dbReference type="SUPFAM" id="SSF56281">
    <property type="entry name" value="Metallo-hydrolase/oxidoreductase"/>
    <property type="match status" value="1"/>
</dbReference>
<dbReference type="OrthoDB" id="9761531at2"/>
<dbReference type="STRING" id="1469647.BC351_21930"/>
<evidence type="ECO:0000256" key="2">
    <source>
        <dbReference type="ARBA" id="ARBA00034301"/>
    </source>
</evidence>
<keyword evidence="6" id="KW-1185">Reference proteome</keyword>
<dbReference type="EMBL" id="MBTG01000008">
    <property type="protein sequence ID" value="OPH58995.1"/>
    <property type="molecule type" value="Genomic_DNA"/>
</dbReference>
<accession>A0A1V4HNS7</accession>
<proteinExistence type="predicted"/>
<dbReference type="RefSeq" id="WP_079411400.1">
    <property type="nucleotide sequence ID" value="NZ_MBTG01000008.1"/>
</dbReference>
<dbReference type="InterPro" id="IPR001279">
    <property type="entry name" value="Metallo-B-lactamas"/>
</dbReference>
<protein>
    <recommendedName>
        <fullName evidence="4">Metallo-beta-lactamase domain-containing protein</fullName>
    </recommendedName>
</protein>
<evidence type="ECO:0000256" key="3">
    <source>
        <dbReference type="ARBA" id="ARBA00048505"/>
    </source>
</evidence>
<dbReference type="AlphaFoldDB" id="A0A1V4HNS7"/>
<feature type="domain" description="Metallo-beta-lactamase" evidence="4">
    <location>
        <begin position="15"/>
        <end position="101"/>
    </location>
</feature>
<sequence length="314" mass="35655">MNKAKVQFLNVGWGDAHLIQHPSGSVSLIDGGDGTFSDEQDHPLLWMNRNRKDCLEWMILTHIHNDHLQGLLDIAKVKIVNKAILPYKPFLLPPKQLVQEQGDSFAMRVYLMLASYLELIEVLAQQGTAIKWRDEYGSNADSVIWSEDGIRLSQLYPWKGDTLPAYERLASILAHSSAESKEVCETLIDFFELSNHDSSVYRLSDEQDLNSSVLFGGDLLEPEWERLAQRTDISSLIWKVSHHGMKDGFNSRILAWIKPEHCIIPISMERSIPLQGEWNELRLCTRASLYMTGSFASGEKIQIHNKGILVEIGN</sequence>
<evidence type="ECO:0000256" key="1">
    <source>
        <dbReference type="ARBA" id="ARBA00034221"/>
    </source>
</evidence>